<keyword evidence="1" id="KW-0472">Membrane</keyword>
<dbReference type="KEGG" id="acoa:RB602_12320"/>
<feature type="transmembrane region" description="Helical" evidence="1">
    <location>
        <begin position="52"/>
        <end position="75"/>
    </location>
</feature>
<dbReference type="InterPro" id="IPR014710">
    <property type="entry name" value="RmlC-like_jellyroll"/>
</dbReference>
<feature type="transmembrane region" description="Helical" evidence="1">
    <location>
        <begin position="28"/>
        <end position="46"/>
    </location>
</feature>
<dbReference type="Proteomes" id="UP001302429">
    <property type="component" value="Chromosome"/>
</dbReference>
<accession>A0AA97F631</accession>
<dbReference type="InterPro" id="IPR018490">
    <property type="entry name" value="cNMP-bd_dom_sf"/>
</dbReference>
<proteinExistence type="predicted"/>
<evidence type="ECO:0000256" key="1">
    <source>
        <dbReference type="SAM" id="Phobius"/>
    </source>
</evidence>
<keyword evidence="1" id="KW-0812">Transmembrane</keyword>
<dbReference type="AlphaFoldDB" id="A0AA97F631"/>
<gene>
    <name evidence="3" type="ORF">RB602_12320</name>
</gene>
<keyword evidence="4" id="KW-1185">Reference proteome</keyword>
<name>A0AA97F631_9SPHN</name>
<dbReference type="SUPFAM" id="SSF51206">
    <property type="entry name" value="cAMP-binding domain-like"/>
    <property type="match status" value="1"/>
</dbReference>
<evidence type="ECO:0000313" key="4">
    <source>
        <dbReference type="Proteomes" id="UP001302429"/>
    </source>
</evidence>
<evidence type="ECO:0000313" key="3">
    <source>
        <dbReference type="EMBL" id="WOE74623.1"/>
    </source>
</evidence>
<reference evidence="3 4" key="1">
    <citation type="submission" date="2023-10" db="EMBL/GenBank/DDBJ databases">
        <title>Complete genome sequence of a Sphingomonadaceae bacterium.</title>
        <authorList>
            <person name="Yan C."/>
        </authorList>
    </citation>
    <scope>NUCLEOTIDE SEQUENCE [LARGE SCALE GENOMIC DNA]</scope>
    <source>
        <strain evidence="3 4">SCSIO 66989</strain>
    </source>
</reference>
<keyword evidence="1" id="KW-1133">Transmembrane helix</keyword>
<dbReference type="CDD" id="cd00038">
    <property type="entry name" value="CAP_ED"/>
    <property type="match status" value="1"/>
</dbReference>
<dbReference type="Pfam" id="PF00027">
    <property type="entry name" value="cNMP_binding"/>
    <property type="match status" value="1"/>
</dbReference>
<dbReference type="PROSITE" id="PS50042">
    <property type="entry name" value="CNMP_BINDING_3"/>
    <property type="match status" value="1"/>
</dbReference>
<sequence>MGWSDGTILINIGAIIYIIAFAVRGELTLRILTLIGNGFYIAYYLFVPEVTLWVAIASTTLMTIANVVVMSRIALERTTWGMSDEDKALYSRFDNFNPGQFRRLLKAATRLSGEQDLRLTLEGQIPERLYFLTDGTVHVSKGRDSFPLRENNFIGEVAWLLNGPASATVISSDNAEILAWDSTALRKLCDKWPDIDNALRARINRDLAQKLSGSVQQVEAA</sequence>
<protein>
    <submittedName>
        <fullName evidence="3">Cyclic nucleotide-binding domain-containing protein</fullName>
    </submittedName>
</protein>
<dbReference type="EMBL" id="CP136594">
    <property type="protein sequence ID" value="WOE74623.1"/>
    <property type="molecule type" value="Genomic_DNA"/>
</dbReference>
<organism evidence="3 4">
    <name type="scientific">Alterisphingorhabdus coralli</name>
    <dbReference type="NCBI Taxonomy" id="3071408"/>
    <lineage>
        <taxon>Bacteria</taxon>
        <taxon>Pseudomonadati</taxon>
        <taxon>Pseudomonadota</taxon>
        <taxon>Alphaproteobacteria</taxon>
        <taxon>Sphingomonadales</taxon>
        <taxon>Sphingomonadaceae</taxon>
        <taxon>Alterisphingorhabdus (ex Yan et al. 2024)</taxon>
    </lineage>
</organism>
<dbReference type="Gene3D" id="2.60.120.10">
    <property type="entry name" value="Jelly Rolls"/>
    <property type="match status" value="1"/>
</dbReference>
<evidence type="ECO:0000259" key="2">
    <source>
        <dbReference type="PROSITE" id="PS50042"/>
    </source>
</evidence>
<dbReference type="InterPro" id="IPR000595">
    <property type="entry name" value="cNMP-bd_dom"/>
</dbReference>
<dbReference type="RefSeq" id="WP_317080881.1">
    <property type="nucleotide sequence ID" value="NZ_CP136594.1"/>
</dbReference>
<feature type="transmembrane region" description="Helical" evidence="1">
    <location>
        <begin position="6"/>
        <end position="23"/>
    </location>
</feature>
<feature type="domain" description="Cyclic nucleotide-binding" evidence="2">
    <location>
        <begin position="92"/>
        <end position="188"/>
    </location>
</feature>